<dbReference type="Pfam" id="PF00025">
    <property type="entry name" value="Arf"/>
    <property type="match status" value="1"/>
</dbReference>
<dbReference type="InterPro" id="IPR006689">
    <property type="entry name" value="Small_GTPase_ARF/SAR"/>
</dbReference>
<evidence type="ECO:0000313" key="3">
    <source>
        <dbReference type="EMBL" id="MCH98591.1"/>
    </source>
</evidence>
<dbReference type="InterPro" id="IPR027417">
    <property type="entry name" value="P-loop_NTPase"/>
</dbReference>
<proteinExistence type="predicted"/>
<comment type="caution">
    <text evidence="3">The sequence shown here is derived from an EMBL/GenBank/DDBJ whole genome shotgun (WGS) entry which is preliminary data.</text>
</comment>
<evidence type="ECO:0000256" key="1">
    <source>
        <dbReference type="ARBA" id="ARBA00022741"/>
    </source>
</evidence>
<dbReference type="GO" id="GO:0003924">
    <property type="term" value="F:GTPase activity"/>
    <property type="evidence" value="ECO:0007669"/>
    <property type="project" value="InterPro"/>
</dbReference>
<evidence type="ECO:0000256" key="2">
    <source>
        <dbReference type="ARBA" id="ARBA00023134"/>
    </source>
</evidence>
<dbReference type="Gene3D" id="3.40.50.300">
    <property type="entry name" value="P-loop containing nucleotide triphosphate hydrolases"/>
    <property type="match status" value="1"/>
</dbReference>
<organism evidence="3 4">
    <name type="scientific">Trifolium medium</name>
    <dbReference type="NCBI Taxonomy" id="97028"/>
    <lineage>
        <taxon>Eukaryota</taxon>
        <taxon>Viridiplantae</taxon>
        <taxon>Streptophyta</taxon>
        <taxon>Embryophyta</taxon>
        <taxon>Tracheophyta</taxon>
        <taxon>Spermatophyta</taxon>
        <taxon>Magnoliopsida</taxon>
        <taxon>eudicotyledons</taxon>
        <taxon>Gunneridae</taxon>
        <taxon>Pentapetalae</taxon>
        <taxon>rosids</taxon>
        <taxon>fabids</taxon>
        <taxon>Fabales</taxon>
        <taxon>Fabaceae</taxon>
        <taxon>Papilionoideae</taxon>
        <taxon>50 kb inversion clade</taxon>
        <taxon>NPAAA clade</taxon>
        <taxon>Hologalegina</taxon>
        <taxon>IRL clade</taxon>
        <taxon>Trifolieae</taxon>
        <taxon>Trifolium</taxon>
    </lineage>
</organism>
<protein>
    <submittedName>
        <fullName evidence="3">ADP-ribosylation factor-like</fullName>
    </submittedName>
</protein>
<keyword evidence="4" id="KW-1185">Reference proteome</keyword>
<dbReference type="GO" id="GO:0005525">
    <property type="term" value="F:GTP binding"/>
    <property type="evidence" value="ECO:0007669"/>
    <property type="project" value="UniProtKB-KW"/>
</dbReference>
<dbReference type="SUPFAM" id="SSF52540">
    <property type="entry name" value="P-loop containing nucleoside triphosphate hydrolases"/>
    <property type="match status" value="1"/>
</dbReference>
<keyword evidence="2" id="KW-0342">GTP-binding</keyword>
<keyword evidence="1" id="KW-0547">Nucleotide-binding</keyword>
<dbReference type="Proteomes" id="UP000265520">
    <property type="component" value="Unassembled WGS sequence"/>
</dbReference>
<evidence type="ECO:0000313" key="4">
    <source>
        <dbReference type="Proteomes" id="UP000265520"/>
    </source>
</evidence>
<name>A0A392NGF4_9FABA</name>
<dbReference type="AlphaFoldDB" id="A0A392NGF4"/>
<accession>A0A392NGF4</accession>
<sequence length="55" mass="6128">MTPTEVCEGLGLFDLRNRKWHIKGSCALEGDGLFEGLDWLASILKEKKAAEYSSI</sequence>
<reference evidence="3 4" key="1">
    <citation type="journal article" date="2018" name="Front. Plant Sci.">
        <title>Red Clover (Trifolium pratense) and Zigzag Clover (T. medium) - A Picture of Genomic Similarities and Differences.</title>
        <authorList>
            <person name="Dluhosova J."/>
            <person name="Istvanek J."/>
            <person name="Nedelnik J."/>
            <person name="Repkova J."/>
        </authorList>
    </citation>
    <scope>NUCLEOTIDE SEQUENCE [LARGE SCALE GENOMIC DNA]</scope>
    <source>
        <strain evidence="4">cv. 10/8</strain>
        <tissue evidence="3">Leaf</tissue>
    </source>
</reference>
<dbReference type="EMBL" id="LXQA010038038">
    <property type="protein sequence ID" value="MCH98591.1"/>
    <property type="molecule type" value="Genomic_DNA"/>
</dbReference>